<dbReference type="PIRSF" id="PIRSF037259">
    <property type="entry name" value="EcsB_ABC"/>
    <property type="match status" value="1"/>
</dbReference>
<feature type="transmembrane region" description="Helical" evidence="1">
    <location>
        <begin position="32"/>
        <end position="53"/>
    </location>
</feature>
<dbReference type="RefSeq" id="WP_377501296.1">
    <property type="nucleotide sequence ID" value="NZ_JBHMDO010000047.1"/>
</dbReference>
<feature type="transmembrane region" description="Helical" evidence="1">
    <location>
        <begin position="312"/>
        <end position="330"/>
    </location>
</feature>
<keyword evidence="3" id="KW-1185">Reference proteome</keyword>
<protein>
    <submittedName>
        <fullName evidence="2">ABC transporter permease</fullName>
    </submittedName>
</protein>
<feature type="transmembrane region" description="Helical" evidence="1">
    <location>
        <begin position="107"/>
        <end position="128"/>
    </location>
</feature>
<feature type="transmembrane region" description="Helical" evidence="1">
    <location>
        <begin position="382"/>
        <end position="399"/>
    </location>
</feature>
<keyword evidence="1" id="KW-0472">Membrane</keyword>
<keyword evidence="1" id="KW-1133">Transmembrane helix</keyword>
<dbReference type="Proteomes" id="UP001589747">
    <property type="component" value="Unassembled WGS sequence"/>
</dbReference>
<dbReference type="EMBL" id="JBHMDO010000047">
    <property type="protein sequence ID" value="MFB9330265.1"/>
    <property type="molecule type" value="Genomic_DNA"/>
</dbReference>
<feature type="transmembrane region" description="Helical" evidence="1">
    <location>
        <begin position="59"/>
        <end position="78"/>
    </location>
</feature>
<evidence type="ECO:0000313" key="2">
    <source>
        <dbReference type="EMBL" id="MFB9330265.1"/>
    </source>
</evidence>
<evidence type="ECO:0000256" key="1">
    <source>
        <dbReference type="SAM" id="Phobius"/>
    </source>
</evidence>
<gene>
    <name evidence="2" type="ORF">ACFFSY_30340</name>
</gene>
<proteinExistence type="predicted"/>
<feature type="transmembrane region" description="Helical" evidence="1">
    <location>
        <begin position="134"/>
        <end position="155"/>
    </location>
</feature>
<dbReference type="Pfam" id="PF05975">
    <property type="entry name" value="EcsB"/>
    <property type="match status" value="1"/>
</dbReference>
<dbReference type="InterPro" id="IPR010288">
    <property type="entry name" value="EcsB_ABC"/>
</dbReference>
<feature type="transmembrane region" description="Helical" evidence="1">
    <location>
        <begin position="359"/>
        <end position="376"/>
    </location>
</feature>
<name>A0ABV5KYF7_9BACL</name>
<reference evidence="2 3" key="1">
    <citation type="submission" date="2024-09" db="EMBL/GenBank/DDBJ databases">
        <authorList>
            <person name="Sun Q."/>
            <person name="Mori K."/>
        </authorList>
    </citation>
    <scope>NUCLEOTIDE SEQUENCE [LARGE SCALE GENOMIC DNA]</scope>
    <source>
        <strain evidence="2 3">TISTR 2452</strain>
    </source>
</reference>
<evidence type="ECO:0000313" key="3">
    <source>
        <dbReference type="Proteomes" id="UP001589747"/>
    </source>
</evidence>
<feature type="transmembrane region" description="Helical" evidence="1">
    <location>
        <begin position="190"/>
        <end position="207"/>
    </location>
</feature>
<accession>A0ABV5KYF7</accession>
<comment type="caution">
    <text evidence="2">The sequence shown here is derived from an EMBL/GenBank/DDBJ whole genome shotgun (WGS) entry which is preliminary data.</text>
</comment>
<sequence>MERITIEAIWAKRSSSFWKGSMPYLVDMARSGVPFVTAMVLLTALASYTSLLRAMPPDFPFTLVGMAALTPVIAYSPLRTWLREADIVFLLPREGEMHRYIRRSFRYNGIPSLIAVLIVCLIYLPIYTRGPGETASLALVVAVLAMKGLSIAAAWQERRLVWRNGRRWMRVARWIVTAVCTAAFVQSSLWIACSMAGASIVLLALLYRSLPKHRLPWQTLIAEEKRTQRRYTVFFGAFADVPAETAQVARRGYLSWLASRIRYSNAQAFTYLYAHTLMRTELGGIAIRLTLLGMLSGMLAADAGLWNGWGAAGVYVLFVWLVGLQLSALTQSHRHSVWRHVYPLPETQRVSAVVRVDRFAFLIAAALLFVPHAILLPTLGQTVQALLALAVGLAFILLLRPARIRRKMKTDWEEED</sequence>
<keyword evidence="1" id="KW-0812">Transmembrane</keyword>
<organism evidence="2 3">
    <name type="scientific">Paenibacillus aurantiacus</name>
    <dbReference type="NCBI Taxonomy" id="1936118"/>
    <lineage>
        <taxon>Bacteria</taxon>
        <taxon>Bacillati</taxon>
        <taxon>Bacillota</taxon>
        <taxon>Bacilli</taxon>
        <taxon>Bacillales</taxon>
        <taxon>Paenibacillaceae</taxon>
        <taxon>Paenibacillus</taxon>
    </lineage>
</organism>